<dbReference type="SUPFAM" id="SSF51735">
    <property type="entry name" value="NAD(P)-binding Rossmann-fold domains"/>
    <property type="match status" value="1"/>
</dbReference>
<dbReference type="AlphaFoldDB" id="A0A9N9KVV8"/>
<dbReference type="PANTHER" id="PTHR43355">
    <property type="entry name" value="FLAVIN REDUCTASE (NADPH)"/>
    <property type="match status" value="1"/>
</dbReference>
<dbReference type="InterPro" id="IPR051606">
    <property type="entry name" value="Polyketide_Oxido-like"/>
</dbReference>
<evidence type="ECO:0000259" key="2">
    <source>
        <dbReference type="Pfam" id="PF13460"/>
    </source>
</evidence>
<feature type="domain" description="NAD(P)-binding" evidence="2">
    <location>
        <begin position="13"/>
        <end position="220"/>
    </location>
</feature>
<organism evidence="3 4">
    <name type="scientific">Hymenoscyphus fraxineus</name>
    <dbReference type="NCBI Taxonomy" id="746836"/>
    <lineage>
        <taxon>Eukaryota</taxon>
        <taxon>Fungi</taxon>
        <taxon>Dikarya</taxon>
        <taxon>Ascomycota</taxon>
        <taxon>Pezizomycotina</taxon>
        <taxon>Leotiomycetes</taxon>
        <taxon>Helotiales</taxon>
        <taxon>Helotiaceae</taxon>
        <taxon>Hymenoscyphus</taxon>
    </lineage>
</organism>
<evidence type="ECO:0000256" key="1">
    <source>
        <dbReference type="ARBA" id="ARBA00038376"/>
    </source>
</evidence>
<dbReference type="InterPro" id="IPR016040">
    <property type="entry name" value="NAD(P)-bd_dom"/>
</dbReference>
<evidence type="ECO:0000313" key="4">
    <source>
        <dbReference type="Proteomes" id="UP000696280"/>
    </source>
</evidence>
<comment type="caution">
    <text evidence="3">The sequence shown here is derived from an EMBL/GenBank/DDBJ whole genome shotgun (WGS) entry which is preliminary data.</text>
</comment>
<dbReference type="EMBL" id="CAJVRL010000048">
    <property type="protein sequence ID" value="CAG8952952.1"/>
    <property type="molecule type" value="Genomic_DNA"/>
</dbReference>
<dbReference type="GO" id="GO:0004074">
    <property type="term" value="F:biliverdin reductase [NAD(P)H] activity"/>
    <property type="evidence" value="ECO:0007669"/>
    <property type="project" value="TreeGrafter"/>
</dbReference>
<name>A0A9N9KVV8_9HELO</name>
<protein>
    <recommendedName>
        <fullName evidence="2">NAD(P)-binding domain-containing protein</fullName>
    </recommendedName>
</protein>
<dbReference type="InterPro" id="IPR036291">
    <property type="entry name" value="NAD(P)-bd_dom_sf"/>
</dbReference>
<dbReference type="PANTHER" id="PTHR43355:SF2">
    <property type="entry name" value="FLAVIN REDUCTASE (NADPH)"/>
    <property type="match status" value="1"/>
</dbReference>
<dbReference type="Gene3D" id="3.40.50.720">
    <property type="entry name" value="NAD(P)-binding Rossmann-like Domain"/>
    <property type="match status" value="1"/>
</dbReference>
<dbReference type="OrthoDB" id="10254221at2759"/>
<dbReference type="GO" id="GO:0042602">
    <property type="term" value="F:riboflavin reductase (NADPH) activity"/>
    <property type="evidence" value="ECO:0007669"/>
    <property type="project" value="TreeGrafter"/>
</dbReference>
<gene>
    <name evidence="3" type="ORF">HYFRA_00007667</name>
</gene>
<sequence length="236" mass="25715">MSDSKPQNVLVLGSTGPLGVLIVKELLSRDVQTTVFVRNPSKLPSDIKQNPKITVIEGTLESAPTTLHPTLSNYTTIISTLGPVGLQRSKETPITDFFTVLLHAISALPTKPRVFHSSTGSVTDPSDKFTFIMWLSVLVIKILAPGARNEILSTAKVFVEHGNDIEWTLFRLGVLGDEKEGEVDASGEKKVAYAGYIADGKWQLTTPRAQIARWVVKQATEGKVEWNKKLPALAGI</sequence>
<reference evidence="3" key="1">
    <citation type="submission" date="2021-07" db="EMBL/GenBank/DDBJ databases">
        <authorList>
            <person name="Durling M."/>
        </authorList>
    </citation>
    <scope>NUCLEOTIDE SEQUENCE</scope>
</reference>
<dbReference type="Proteomes" id="UP000696280">
    <property type="component" value="Unassembled WGS sequence"/>
</dbReference>
<proteinExistence type="inferred from homology"/>
<dbReference type="Pfam" id="PF13460">
    <property type="entry name" value="NAD_binding_10"/>
    <property type="match status" value="1"/>
</dbReference>
<keyword evidence="4" id="KW-1185">Reference proteome</keyword>
<evidence type="ECO:0000313" key="3">
    <source>
        <dbReference type="EMBL" id="CAG8952952.1"/>
    </source>
</evidence>
<accession>A0A9N9KVV8</accession>
<comment type="similarity">
    <text evidence="1">Belongs to the avfA family.</text>
</comment>